<gene>
    <name evidence="1" type="ORF">HPP92_026231</name>
</gene>
<dbReference type="AlphaFoldDB" id="A0A835PFY2"/>
<evidence type="ECO:0000313" key="1">
    <source>
        <dbReference type="EMBL" id="KAG0451426.1"/>
    </source>
</evidence>
<organism evidence="1 2">
    <name type="scientific">Vanilla planifolia</name>
    <name type="common">Vanilla</name>
    <dbReference type="NCBI Taxonomy" id="51239"/>
    <lineage>
        <taxon>Eukaryota</taxon>
        <taxon>Viridiplantae</taxon>
        <taxon>Streptophyta</taxon>
        <taxon>Embryophyta</taxon>
        <taxon>Tracheophyta</taxon>
        <taxon>Spermatophyta</taxon>
        <taxon>Magnoliopsida</taxon>
        <taxon>Liliopsida</taxon>
        <taxon>Asparagales</taxon>
        <taxon>Orchidaceae</taxon>
        <taxon>Vanilloideae</taxon>
        <taxon>Vanilleae</taxon>
        <taxon>Vanilla</taxon>
    </lineage>
</organism>
<dbReference type="EMBL" id="JADCNM010000060">
    <property type="protein sequence ID" value="KAG0451426.1"/>
    <property type="molecule type" value="Genomic_DNA"/>
</dbReference>
<proteinExistence type="predicted"/>
<dbReference type="Proteomes" id="UP000639772">
    <property type="component" value="Unassembled WGS sequence"/>
</dbReference>
<sequence length="162" mass="18683">MAIRKEEKEVGGNDRTEGDGKTAFIHSLNLLVLFKLKDSLVPIYISRRIPFLTPVLVSPFLPYFPYLRAALECQHAWFQLPISCNHYPQNPTVFALYLCYHASSYNLHHSDHPPSKPSPRRDLPHARPPSQPLITSLWSISRTSIAAPSWCYLFSLHLYRWP</sequence>
<comment type="caution">
    <text evidence="1">The sequence shown here is derived from an EMBL/GenBank/DDBJ whole genome shotgun (WGS) entry which is preliminary data.</text>
</comment>
<reference evidence="1 2" key="1">
    <citation type="journal article" date="2020" name="Nat. Food">
        <title>A phased Vanilla planifolia genome enables genetic improvement of flavour and production.</title>
        <authorList>
            <person name="Hasing T."/>
            <person name="Tang H."/>
            <person name="Brym M."/>
            <person name="Khazi F."/>
            <person name="Huang T."/>
            <person name="Chambers A.H."/>
        </authorList>
    </citation>
    <scope>NUCLEOTIDE SEQUENCE [LARGE SCALE GENOMIC DNA]</scope>
    <source>
        <tissue evidence="1">Leaf</tissue>
    </source>
</reference>
<evidence type="ECO:0000313" key="2">
    <source>
        <dbReference type="Proteomes" id="UP000639772"/>
    </source>
</evidence>
<name>A0A835PFY2_VANPL</name>
<protein>
    <submittedName>
        <fullName evidence="1">Uncharacterized protein</fullName>
    </submittedName>
</protein>
<accession>A0A835PFY2</accession>